<evidence type="ECO:0000256" key="4">
    <source>
        <dbReference type="ARBA" id="ARBA00023163"/>
    </source>
</evidence>
<dbReference type="SUPFAM" id="SSF55781">
    <property type="entry name" value="GAF domain-like"/>
    <property type="match status" value="1"/>
</dbReference>
<dbReference type="InterPro" id="IPR012074">
    <property type="entry name" value="GAF_ANTAR"/>
</dbReference>
<accession>A0A3S5Y824</accession>
<evidence type="ECO:0000313" key="8">
    <source>
        <dbReference type="Proteomes" id="UP000006892"/>
    </source>
</evidence>
<dbReference type="Gene3D" id="1.10.10.10">
    <property type="entry name" value="Winged helix-like DNA-binding domain superfamily/Winged helix DNA-binding domain"/>
    <property type="match status" value="1"/>
</dbReference>
<keyword evidence="1" id="KW-0808">Transferase</keyword>
<organism evidence="7">
    <name type="scientific">Rhodococcus hoagii (strain 103S)</name>
    <name type="common">Rhodococcus equi</name>
    <dbReference type="NCBI Taxonomy" id="685727"/>
    <lineage>
        <taxon>Bacteria</taxon>
        <taxon>Bacillati</taxon>
        <taxon>Actinomycetota</taxon>
        <taxon>Actinomycetes</taxon>
        <taxon>Mycobacteriales</taxon>
        <taxon>Nocardiaceae</taxon>
        <taxon>Prescottella</taxon>
    </lineage>
</organism>
<dbReference type="PROSITE" id="PS50921">
    <property type="entry name" value="ANTAR"/>
    <property type="match status" value="1"/>
</dbReference>
<dbReference type="SMART" id="SM01012">
    <property type="entry name" value="ANTAR"/>
    <property type="match status" value="1"/>
</dbReference>
<evidence type="ECO:0000256" key="5">
    <source>
        <dbReference type="SAM" id="MobiDB-lite"/>
    </source>
</evidence>
<sequence length="246" mass="26397">MAHDGGDEGGGAATTPRNVERHVPVAIEAMARDMRDEHASLDGTLEVITRAAVELVPGAEHADITLAVRGGRLESRAGTSELPSRIDDLQQGVDDGPCLQAIWEHETVRVDDMAHEDRWPRFAPRAADAGIGSMLAFQLYTTESNLGALNLLSASPHAFDATSVSLGGSLATHAAIAVIAAQREEQFGEALQSRDTIGQAKGMLMERFSVDADHAFGLLRKLSQERNVPLYDIARKLTEGDERPAV</sequence>
<dbReference type="EMBL" id="FN563149">
    <property type="protein sequence ID" value="CBH48690.1"/>
    <property type="molecule type" value="Genomic_DNA"/>
</dbReference>
<protein>
    <submittedName>
        <fullName evidence="7">RNA binding sensor regulator</fullName>
    </submittedName>
</protein>
<evidence type="ECO:0000256" key="3">
    <source>
        <dbReference type="ARBA" id="ARBA00023015"/>
    </source>
</evidence>
<dbReference type="InterPro" id="IPR005561">
    <property type="entry name" value="ANTAR"/>
</dbReference>
<reference evidence="7" key="1">
    <citation type="journal article" date="2010" name="PLoS Genet.">
        <title>The genome of a pathogenic rhodococcus: cooptive virulence underpinned by key gene acquisitions.</title>
        <authorList>
            <person name="Letek M."/>
            <person name="Gonzalez P."/>
            <person name="Macarthur I."/>
            <person name="Rodriguez H."/>
            <person name="Freeman T.C."/>
            <person name="Valero-Rello A."/>
            <person name="Blanco M."/>
            <person name="Buckley T."/>
            <person name="Cherevach I."/>
            <person name="Fahey R."/>
            <person name="Hapeshi A."/>
            <person name="Holdstock J."/>
            <person name="Leadon D."/>
            <person name="Navas J."/>
            <person name="Ocampo A."/>
            <person name="Quail M.A."/>
            <person name="Sanders M."/>
            <person name="Scortti M.M."/>
            <person name="Prescott J.F."/>
            <person name="Fogarty U."/>
            <person name="Meijer W.G."/>
            <person name="Parkhill J."/>
            <person name="Bentley S.D."/>
            <person name="Vazquez-Boland J.A."/>
        </authorList>
    </citation>
    <scope>NUCLEOTIDE SEQUENCE [LARGE SCALE GENOMIC DNA]</scope>
    <source>
        <strain evidence="7 8">103S</strain>
    </source>
</reference>
<evidence type="ECO:0000256" key="1">
    <source>
        <dbReference type="ARBA" id="ARBA00022679"/>
    </source>
</evidence>
<dbReference type="InterPro" id="IPR011006">
    <property type="entry name" value="CheY-like_superfamily"/>
</dbReference>
<dbReference type="Gene3D" id="3.30.450.40">
    <property type="match status" value="1"/>
</dbReference>
<dbReference type="PIRSF" id="PIRSF036625">
    <property type="entry name" value="GAF_ANTAR"/>
    <property type="match status" value="1"/>
</dbReference>
<evidence type="ECO:0000259" key="6">
    <source>
        <dbReference type="PROSITE" id="PS50921"/>
    </source>
</evidence>
<dbReference type="AlphaFoldDB" id="A0A3S5Y824"/>
<evidence type="ECO:0000256" key="2">
    <source>
        <dbReference type="ARBA" id="ARBA00022777"/>
    </source>
</evidence>
<feature type="domain" description="ANTAR" evidence="6">
    <location>
        <begin position="177"/>
        <end position="238"/>
    </location>
</feature>
<proteinExistence type="predicted"/>
<dbReference type="Proteomes" id="UP001154400">
    <property type="component" value="Chromosome"/>
</dbReference>
<gene>
    <name evidence="7" type="ordered locus">REQ_26650</name>
</gene>
<dbReference type="KEGG" id="req:REQ_26650"/>
<keyword evidence="4" id="KW-0804">Transcription</keyword>
<dbReference type="SMART" id="SM00065">
    <property type="entry name" value="GAF"/>
    <property type="match status" value="1"/>
</dbReference>
<dbReference type="InterPro" id="IPR036388">
    <property type="entry name" value="WH-like_DNA-bd_sf"/>
</dbReference>
<dbReference type="InterPro" id="IPR003018">
    <property type="entry name" value="GAF"/>
</dbReference>
<dbReference type="GO" id="GO:0003723">
    <property type="term" value="F:RNA binding"/>
    <property type="evidence" value="ECO:0007669"/>
    <property type="project" value="InterPro"/>
</dbReference>
<dbReference type="Pfam" id="PF03861">
    <property type="entry name" value="ANTAR"/>
    <property type="match status" value="1"/>
</dbReference>
<dbReference type="GO" id="GO:0016301">
    <property type="term" value="F:kinase activity"/>
    <property type="evidence" value="ECO:0007669"/>
    <property type="project" value="UniProtKB-KW"/>
</dbReference>
<evidence type="ECO:0000313" key="7">
    <source>
        <dbReference type="EMBL" id="CBH48690.1"/>
    </source>
</evidence>
<feature type="region of interest" description="Disordered" evidence="5">
    <location>
        <begin position="1"/>
        <end position="20"/>
    </location>
</feature>
<keyword evidence="3" id="KW-0805">Transcription regulation</keyword>
<keyword evidence="2" id="KW-0418">Kinase</keyword>
<name>A0A3S5Y824_RHOH1</name>
<dbReference type="Pfam" id="PF13185">
    <property type="entry name" value="GAF_2"/>
    <property type="match status" value="1"/>
</dbReference>
<dbReference type="InterPro" id="IPR029016">
    <property type="entry name" value="GAF-like_dom_sf"/>
</dbReference>
<dbReference type="SUPFAM" id="SSF52172">
    <property type="entry name" value="CheY-like"/>
    <property type="match status" value="1"/>
</dbReference>